<dbReference type="InterPro" id="IPR002925">
    <property type="entry name" value="Dienelactn_hydro"/>
</dbReference>
<name>A0A364NXK9_9PROT</name>
<reference evidence="3 4" key="1">
    <citation type="submission" date="2017-11" db="EMBL/GenBank/DDBJ databases">
        <title>Draft genome sequence of magnetotactic bacterium Magnetospirillum kuznetsovii LBB-42.</title>
        <authorList>
            <person name="Grouzdev D.S."/>
            <person name="Rysina M.S."/>
            <person name="Baslerov R.V."/>
            <person name="Koziaeva V."/>
        </authorList>
    </citation>
    <scope>NUCLEOTIDE SEQUENCE [LARGE SCALE GENOMIC DNA]</scope>
    <source>
        <strain evidence="3 4">LBB-42</strain>
    </source>
</reference>
<gene>
    <name evidence="3" type="ORF">CU669_11685</name>
</gene>
<dbReference type="InterPro" id="IPR029058">
    <property type="entry name" value="AB_hydrolase_fold"/>
</dbReference>
<dbReference type="Gene3D" id="3.40.50.1820">
    <property type="entry name" value="alpha/beta hydrolase"/>
    <property type="match status" value="1"/>
</dbReference>
<comment type="caution">
    <text evidence="3">The sequence shown here is derived from an EMBL/GenBank/DDBJ whole genome shotgun (WGS) entry which is preliminary data.</text>
</comment>
<feature type="domain" description="Dienelactone hydrolase" evidence="2">
    <location>
        <begin position="63"/>
        <end position="283"/>
    </location>
</feature>
<protein>
    <submittedName>
        <fullName evidence="3">Carboxymethylenebutenolidase</fullName>
    </submittedName>
</protein>
<organism evidence="3 4">
    <name type="scientific">Paramagnetospirillum kuznetsovii</name>
    <dbReference type="NCBI Taxonomy" id="2053833"/>
    <lineage>
        <taxon>Bacteria</taxon>
        <taxon>Pseudomonadati</taxon>
        <taxon>Pseudomonadota</taxon>
        <taxon>Alphaproteobacteria</taxon>
        <taxon>Rhodospirillales</taxon>
        <taxon>Magnetospirillaceae</taxon>
        <taxon>Paramagnetospirillum</taxon>
    </lineage>
</organism>
<dbReference type="PANTHER" id="PTHR46623">
    <property type="entry name" value="CARBOXYMETHYLENEBUTENOLIDASE-RELATED"/>
    <property type="match status" value="1"/>
</dbReference>
<dbReference type="RefSeq" id="WP_112144857.1">
    <property type="nucleotide sequence ID" value="NZ_PGTO01000008.1"/>
</dbReference>
<dbReference type="AlphaFoldDB" id="A0A364NXK9"/>
<evidence type="ECO:0000256" key="1">
    <source>
        <dbReference type="SAM" id="SignalP"/>
    </source>
</evidence>
<dbReference type="GO" id="GO:0016787">
    <property type="term" value="F:hydrolase activity"/>
    <property type="evidence" value="ECO:0007669"/>
    <property type="project" value="InterPro"/>
</dbReference>
<dbReference type="Pfam" id="PF01738">
    <property type="entry name" value="DLH"/>
    <property type="match status" value="1"/>
</dbReference>
<dbReference type="PANTHER" id="PTHR46623:SF6">
    <property type="entry name" value="ALPHA_BETA-HYDROLASES SUPERFAMILY PROTEIN"/>
    <property type="match status" value="1"/>
</dbReference>
<dbReference type="InterPro" id="IPR051049">
    <property type="entry name" value="Dienelactone_hydrolase-like"/>
</dbReference>
<sequence>MHDDDIKSLMPKLDMTRRGFVSAAVLATGYAMAVSPAAADAIVTDTKGLKAGAVMIPSGADSIPAYAAMPEGKGPFPTILVVQEIFGVHEYIRDVCRRLAKLGYLAVAPELYVRQGDPSKITDIPTILSNIVTKVADEQVMADLDATAVWAAKNKGDPKRLGITGFCWGGRIVWLYAAHNPKLKAGVAWYGRLAGDSTVMTPDHPLSLAAKLKAPVLGLYGGADQGIPFETVEKMREAVKAGKMPVEIVVYPDAPHAFHADYRPSYREGPAKDGWARLVKWLKGNSL</sequence>
<evidence type="ECO:0000313" key="3">
    <source>
        <dbReference type="EMBL" id="RAU21637.1"/>
    </source>
</evidence>
<proteinExistence type="predicted"/>
<dbReference type="PROSITE" id="PS51318">
    <property type="entry name" value="TAT"/>
    <property type="match status" value="1"/>
</dbReference>
<accession>A0A364NXK9</accession>
<dbReference type="OrthoDB" id="9771666at2"/>
<feature type="signal peptide" evidence="1">
    <location>
        <begin position="1"/>
        <end position="33"/>
    </location>
</feature>
<feature type="chain" id="PRO_5016653332" evidence="1">
    <location>
        <begin position="34"/>
        <end position="287"/>
    </location>
</feature>
<keyword evidence="1" id="KW-0732">Signal</keyword>
<evidence type="ECO:0000259" key="2">
    <source>
        <dbReference type="Pfam" id="PF01738"/>
    </source>
</evidence>
<evidence type="ECO:0000313" key="4">
    <source>
        <dbReference type="Proteomes" id="UP000251075"/>
    </source>
</evidence>
<keyword evidence="4" id="KW-1185">Reference proteome</keyword>
<dbReference type="InterPro" id="IPR006311">
    <property type="entry name" value="TAT_signal"/>
</dbReference>
<dbReference type="EMBL" id="PGTO01000008">
    <property type="protein sequence ID" value="RAU21637.1"/>
    <property type="molecule type" value="Genomic_DNA"/>
</dbReference>
<dbReference type="Proteomes" id="UP000251075">
    <property type="component" value="Unassembled WGS sequence"/>
</dbReference>
<dbReference type="SUPFAM" id="SSF53474">
    <property type="entry name" value="alpha/beta-Hydrolases"/>
    <property type="match status" value="1"/>
</dbReference>